<keyword evidence="6 14" id="KW-0808">Transferase</keyword>
<dbReference type="CDD" id="cd00834">
    <property type="entry name" value="KAS_I_II"/>
    <property type="match status" value="1"/>
</dbReference>
<dbReference type="PANTHER" id="PTHR11712">
    <property type="entry name" value="POLYKETIDE SYNTHASE-RELATED"/>
    <property type="match status" value="1"/>
</dbReference>
<sequence length="410" mass="42899">MTRVVVTGMGTVNPLGNDVVEFKENLFAGKLGIAPITKFDASETGITNAGEVKNFDPTLRVGKKAAKRMDLYSQYAVDTALQAIEDAGITEENTASEDMGVIFGSGIGGLTTIQEQVIKMHEKGPKRVSPLFVPTAIANMAAGNIALRVKAKNICTSIVTACSSGTNSIGEAYRQIKEGRAKVMLTGGAEASVNEIGIAGFAALTALSDQVDPTKASIPFDKERSGFVMGEGSGCLVLEELEHAKARGARIIAEMVGYGSTCDAYHMTAPDPTGEGAARAMKQAIDEAGIKPEDVGYVNAHGTATKANDAGEAKAINLVFKDYQVPVSSTKSMTGHLLGAAGAVEACATILSLQNGKLPVNIGMTTQDEECKVNIVTKDKESAPDLEYAISNSLGFGGHNAVVAFRKWSE</sequence>
<dbReference type="EC" id="2.3.1.179" evidence="3 14"/>
<evidence type="ECO:0000256" key="9">
    <source>
        <dbReference type="ARBA" id="ARBA00023160"/>
    </source>
</evidence>
<dbReference type="SUPFAM" id="SSF53901">
    <property type="entry name" value="Thiolase-like"/>
    <property type="match status" value="2"/>
</dbReference>
<evidence type="ECO:0000313" key="18">
    <source>
        <dbReference type="EMBL" id="SFG24605.1"/>
    </source>
</evidence>
<evidence type="ECO:0000256" key="6">
    <source>
        <dbReference type="ARBA" id="ARBA00022679"/>
    </source>
</evidence>
<evidence type="ECO:0000256" key="15">
    <source>
        <dbReference type="PIRSR" id="PIRSR000447-1"/>
    </source>
</evidence>
<keyword evidence="10 14" id="KW-0012">Acyltransferase</keyword>
<evidence type="ECO:0000256" key="8">
    <source>
        <dbReference type="ARBA" id="ARBA00023098"/>
    </source>
</evidence>
<dbReference type="InterPro" id="IPR000794">
    <property type="entry name" value="Beta-ketoacyl_synthase"/>
</dbReference>
<name>A0A1I2Q7Z2_9LACO</name>
<gene>
    <name evidence="18" type="ORF">SAMN02910432_00521</name>
</gene>
<feature type="active site" description="For beta-ketoacyl synthase activity" evidence="15">
    <location>
        <position position="162"/>
    </location>
</feature>
<organism evidence="18 19">
    <name type="scientific">Ligilactobacillus ruminis DSM 20403 = NBRC 102161</name>
    <dbReference type="NCBI Taxonomy" id="1423798"/>
    <lineage>
        <taxon>Bacteria</taxon>
        <taxon>Bacillati</taxon>
        <taxon>Bacillota</taxon>
        <taxon>Bacilli</taxon>
        <taxon>Lactobacillales</taxon>
        <taxon>Lactobacillaceae</taxon>
        <taxon>Ligilactobacillus</taxon>
    </lineage>
</organism>
<dbReference type="InterPro" id="IPR016039">
    <property type="entry name" value="Thiolase-like"/>
</dbReference>
<evidence type="ECO:0000256" key="14">
    <source>
        <dbReference type="PIRNR" id="PIRNR000447"/>
    </source>
</evidence>
<dbReference type="Proteomes" id="UP000182635">
    <property type="component" value="Unassembled WGS sequence"/>
</dbReference>
<dbReference type="EMBL" id="FOPI01000007">
    <property type="protein sequence ID" value="SFG24605.1"/>
    <property type="molecule type" value="Genomic_DNA"/>
</dbReference>
<dbReference type="PIRSF" id="PIRSF000447">
    <property type="entry name" value="KAS_II"/>
    <property type="match status" value="1"/>
</dbReference>
<dbReference type="Pfam" id="PF02801">
    <property type="entry name" value="Ketoacyl-synt_C"/>
    <property type="match status" value="1"/>
</dbReference>
<keyword evidence="8" id="KW-0443">Lipid metabolism</keyword>
<dbReference type="GO" id="GO:0004315">
    <property type="term" value="F:3-oxoacyl-[acyl-carrier-protein] synthase activity"/>
    <property type="evidence" value="ECO:0007669"/>
    <property type="project" value="UniProtKB-UniRule"/>
</dbReference>
<accession>A0A1I2Q7Z2</accession>
<dbReference type="FunFam" id="3.40.47.10:FF:000029">
    <property type="entry name" value="3-oxoacyl-[acyl-carrier-protein] synthase 1"/>
    <property type="match status" value="1"/>
</dbReference>
<evidence type="ECO:0000256" key="1">
    <source>
        <dbReference type="ARBA" id="ARBA00005194"/>
    </source>
</evidence>
<dbReference type="GO" id="GO:0030497">
    <property type="term" value="P:fatty acid elongation"/>
    <property type="evidence" value="ECO:0007669"/>
    <property type="project" value="UniProtKB-ARBA"/>
</dbReference>
<dbReference type="InterPro" id="IPR020841">
    <property type="entry name" value="PKS_Beta-ketoAc_synthase_dom"/>
</dbReference>
<evidence type="ECO:0000256" key="3">
    <source>
        <dbReference type="ARBA" id="ARBA00012356"/>
    </source>
</evidence>
<reference evidence="19" key="1">
    <citation type="submission" date="2016-10" db="EMBL/GenBank/DDBJ databases">
        <authorList>
            <person name="Varghese N."/>
            <person name="Submissions S."/>
        </authorList>
    </citation>
    <scope>NUCLEOTIDE SEQUENCE [LARGE SCALE GENOMIC DNA]</scope>
    <source>
        <strain evidence="19">DSM 20403</strain>
    </source>
</reference>
<dbReference type="FunFam" id="3.40.47.10:FF:000018">
    <property type="entry name" value="3-oxoacyl-[acyl-carrier-protein] synthase 2"/>
    <property type="match status" value="1"/>
</dbReference>
<comment type="similarity">
    <text evidence="2 14 16">Belongs to the thiolase-like superfamily. Beta-ketoacyl-ACP synthases family.</text>
</comment>
<evidence type="ECO:0000256" key="16">
    <source>
        <dbReference type="RuleBase" id="RU003694"/>
    </source>
</evidence>
<dbReference type="UniPathway" id="UPA00094"/>
<dbReference type="Gene3D" id="3.40.47.10">
    <property type="match status" value="1"/>
</dbReference>
<evidence type="ECO:0000256" key="7">
    <source>
        <dbReference type="ARBA" id="ARBA00022832"/>
    </source>
</evidence>
<dbReference type="SMART" id="SM00825">
    <property type="entry name" value="PKS_KS"/>
    <property type="match status" value="1"/>
</dbReference>
<dbReference type="PROSITE" id="PS52004">
    <property type="entry name" value="KS3_2"/>
    <property type="match status" value="1"/>
</dbReference>
<evidence type="ECO:0000313" key="19">
    <source>
        <dbReference type="Proteomes" id="UP000182635"/>
    </source>
</evidence>
<evidence type="ECO:0000256" key="11">
    <source>
        <dbReference type="ARBA" id="ARBA00024006"/>
    </source>
</evidence>
<evidence type="ECO:0000256" key="4">
    <source>
        <dbReference type="ARBA" id="ARBA00014657"/>
    </source>
</evidence>
<dbReference type="AlphaFoldDB" id="A0A1I2Q7Z2"/>
<comment type="catalytic activity">
    <reaction evidence="12 14">
        <text>(9Z)-hexadecenoyl-[ACP] + malonyl-[ACP] + H(+) = 3-oxo-(11Z)-octadecenoyl-[ACP] + holo-[ACP] + CO2</text>
        <dbReference type="Rhea" id="RHEA:55040"/>
        <dbReference type="Rhea" id="RHEA-COMP:9623"/>
        <dbReference type="Rhea" id="RHEA-COMP:9685"/>
        <dbReference type="Rhea" id="RHEA-COMP:10800"/>
        <dbReference type="Rhea" id="RHEA-COMP:14074"/>
        <dbReference type="ChEBI" id="CHEBI:15378"/>
        <dbReference type="ChEBI" id="CHEBI:16526"/>
        <dbReference type="ChEBI" id="CHEBI:64479"/>
        <dbReference type="ChEBI" id="CHEBI:78449"/>
        <dbReference type="ChEBI" id="CHEBI:83989"/>
        <dbReference type="ChEBI" id="CHEBI:138538"/>
        <dbReference type="EC" id="2.3.1.179"/>
    </reaction>
</comment>
<proteinExistence type="inferred from homology"/>
<comment type="pathway">
    <text evidence="1 14">Lipid metabolism; fatty acid biosynthesis.</text>
</comment>
<dbReference type="InterPro" id="IPR014031">
    <property type="entry name" value="Ketoacyl_synth_C"/>
</dbReference>
<dbReference type="OrthoDB" id="9808669at2"/>
<comment type="function">
    <text evidence="11 14">Involved in the type II fatty acid elongation cycle. Catalyzes the elongation of a wide range of acyl-ACP by the addition of two carbons from malonyl-ACP to an acyl acceptor. Can efficiently catalyze the conversion of palmitoleoyl-ACP (cis-hexadec-9-enoyl-ACP) to cis-vaccenoyl-ACP (cis-octadec-11-enoyl-ACP), an essential step in the thermal regulation of fatty acid composition.</text>
</comment>
<evidence type="ECO:0000256" key="12">
    <source>
        <dbReference type="ARBA" id="ARBA00047318"/>
    </source>
</evidence>
<dbReference type="GO" id="GO:0005829">
    <property type="term" value="C:cytosol"/>
    <property type="evidence" value="ECO:0007669"/>
    <property type="project" value="TreeGrafter"/>
</dbReference>
<dbReference type="NCBIfam" id="NF005589">
    <property type="entry name" value="PRK07314.1"/>
    <property type="match status" value="1"/>
</dbReference>
<keyword evidence="9 14" id="KW-0275">Fatty acid biosynthesis</keyword>
<dbReference type="PANTHER" id="PTHR11712:SF336">
    <property type="entry name" value="3-OXOACYL-[ACYL-CARRIER-PROTEIN] SYNTHASE, MITOCHONDRIAL"/>
    <property type="match status" value="1"/>
</dbReference>
<protein>
    <recommendedName>
        <fullName evidence="4 14">3-oxoacyl-[acyl-carrier-protein] synthase 2</fullName>
        <ecNumber evidence="3 14">2.3.1.179</ecNumber>
    </recommendedName>
</protein>
<evidence type="ECO:0000256" key="13">
    <source>
        <dbReference type="ARBA" id="ARBA00047659"/>
    </source>
</evidence>
<evidence type="ECO:0000256" key="10">
    <source>
        <dbReference type="ARBA" id="ARBA00023315"/>
    </source>
</evidence>
<comment type="catalytic activity">
    <reaction evidence="13 14">
        <text>a fatty acyl-[ACP] + malonyl-[ACP] + H(+) = a 3-oxoacyl-[ACP] + holo-[ACP] + CO2</text>
        <dbReference type="Rhea" id="RHEA:22836"/>
        <dbReference type="Rhea" id="RHEA-COMP:9623"/>
        <dbReference type="Rhea" id="RHEA-COMP:9685"/>
        <dbReference type="Rhea" id="RHEA-COMP:9916"/>
        <dbReference type="Rhea" id="RHEA-COMP:14125"/>
        <dbReference type="ChEBI" id="CHEBI:15378"/>
        <dbReference type="ChEBI" id="CHEBI:16526"/>
        <dbReference type="ChEBI" id="CHEBI:64479"/>
        <dbReference type="ChEBI" id="CHEBI:78449"/>
        <dbReference type="ChEBI" id="CHEBI:78776"/>
        <dbReference type="ChEBI" id="CHEBI:138651"/>
    </reaction>
</comment>
<keyword evidence="7" id="KW-0276">Fatty acid metabolism</keyword>
<evidence type="ECO:0000256" key="2">
    <source>
        <dbReference type="ARBA" id="ARBA00008467"/>
    </source>
</evidence>
<dbReference type="InterPro" id="IPR017568">
    <property type="entry name" value="3-oxoacyl-ACP_synth-2"/>
</dbReference>
<keyword evidence="5 14" id="KW-0444">Lipid biosynthesis</keyword>
<dbReference type="Pfam" id="PF00109">
    <property type="entry name" value="ketoacyl-synt"/>
    <property type="match status" value="1"/>
</dbReference>
<evidence type="ECO:0000256" key="5">
    <source>
        <dbReference type="ARBA" id="ARBA00022516"/>
    </source>
</evidence>
<dbReference type="RefSeq" id="WP_046922759.1">
    <property type="nucleotide sequence ID" value="NZ_AYYL01000010.1"/>
</dbReference>
<dbReference type="InterPro" id="IPR014030">
    <property type="entry name" value="Ketoacyl_synth_N"/>
</dbReference>
<dbReference type="NCBIfam" id="TIGR03150">
    <property type="entry name" value="fabF"/>
    <property type="match status" value="1"/>
</dbReference>
<feature type="domain" description="Ketosynthase family 3 (KS3)" evidence="17">
    <location>
        <begin position="1"/>
        <end position="407"/>
    </location>
</feature>
<evidence type="ECO:0000259" key="17">
    <source>
        <dbReference type="PROSITE" id="PS52004"/>
    </source>
</evidence>